<keyword evidence="3" id="KW-0812">Transmembrane</keyword>
<keyword evidence="2" id="KW-0964">Secreted</keyword>
<sequence>MVIKLHTLSYHIYIKSSLLHLLYIHHPATMRTQVTLLLICMISSGALSLQCYPYFYDYTDYKYKPTNCTNRCASTTTSVDIYLISGVSGVTYSDWAYDFSCGSPEQCVNTSINIGVVKIANNTQCCTTNLCNNRTLPVMPQQPINGRKCYTCNENDCSRTLHCEGAEDCCITATVAQGPNVMSLKGCTTKNVCNTTLLRAHGLIITDVECCEGNMCNSAESFTLSFLLMIIPLLSSILFY</sequence>
<dbReference type="Pfam" id="PF00021">
    <property type="entry name" value="UPAR_LY6"/>
    <property type="match status" value="1"/>
</dbReference>
<evidence type="ECO:0000313" key="5">
    <source>
        <dbReference type="EMBL" id="KAB5546706.1"/>
    </source>
</evidence>
<organism evidence="5 6">
    <name type="scientific">Pangasianodon hypophthalmus</name>
    <name type="common">Striped catfish</name>
    <name type="synonym">Helicophagus hypophthalmus</name>
    <dbReference type="NCBI Taxonomy" id="310915"/>
    <lineage>
        <taxon>Eukaryota</taxon>
        <taxon>Metazoa</taxon>
        <taxon>Chordata</taxon>
        <taxon>Craniata</taxon>
        <taxon>Vertebrata</taxon>
        <taxon>Euteleostomi</taxon>
        <taxon>Actinopterygii</taxon>
        <taxon>Neopterygii</taxon>
        <taxon>Teleostei</taxon>
        <taxon>Ostariophysi</taxon>
        <taxon>Siluriformes</taxon>
        <taxon>Pangasiidae</taxon>
        <taxon>Pangasianodon</taxon>
    </lineage>
</organism>
<feature type="transmembrane region" description="Helical" evidence="3">
    <location>
        <begin position="222"/>
        <end position="239"/>
    </location>
</feature>
<dbReference type="InterPro" id="IPR045860">
    <property type="entry name" value="Snake_toxin-like_sf"/>
</dbReference>
<feature type="domain" description="UPAR/Ly6" evidence="4">
    <location>
        <begin position="147"/>
        <end position="225"/>
    </location>
</feature>
<dbReference type="Proteomes" id="UP000327468">
    <property type="component" value="Chromosome 16"/>
</dbReference>
<dbReference type="Gene3D" id="2.10.60.10">
    <property type="entry name" value="CD59"/>
    <property type="match status" value="2"/>
</dbReference>
<dbReference type="PANTHER" id="PTHR20914">
    <property type="entry name" value="LY6/PLAUR DOMAIN-CONTAINING PROTEIN 8"/>
    <property type="match status" value="1"/>
</dbReference>
<keyword evidence="3" id="KW-1133">Transmembrane helix</keyword>
<evidence type="ECO:0000256" key="1">
    <source>
        <dbReference type="ARBA" id="ARBA00004613"/>
    </source>
</evidence>
<keyword evidence="6" id="KW-1185">Reference proteome</keyword>
<evidence type="ECO:0000259" key="4">
    <source>
        <dbReference type="SMART" id="SM00134"/>
    </source>
</evidence>
<protein>
    <recommendedName>
        <fullName evidence="4">UPAR/Ly6 domain-containing protein</fullName>
    </recommendedName>
</protein>
<dbReference type="GO" id="GO:0005576">
    <property type="term" value="C:extracellular region"/>
    <property type="evidence" value="ECO:0007669"/>
    <property type="project" value="UniProtKB-SubCell"/>
</dbReference>
<feature type="transmembrane region" description="Helical" evidence="3">
    <location>
        <begin position="34"/>
        <end position="55"/>
    </location>
</feature>
<keyword evidence="3" id="KW-0472">Membrane</keyword>
<dbReference type="CDD" id="cd23542">
    <property type="entry name" value="TFP_LU_ECD_Ly6D"/>
    <property type="match status" value="1"/>
</dbReference>
<dbReference type="PANTHER" id="PTHR20914:SF9">
    <property type="entry name" value="COILED, ISOFORM A"/>
    <property type="match status" value="1"/>
</dbReference>
<dbReference type="AlphaFoldDB" id="A0A5N5LWV6"/>
<evidence type="ECO:0000256" key="2">
    <source>
        <dbReference type="ARBA" id="ARBA00022525"/>
    </source>
</evidence>
<dbReference type="InterPro" id="IPR016054">
    <property type="entry name" value="LY6_UPA_recep-like"/>
</dbReference>
<proteinExistence type="predicted"/>
<evidence type="ECO:0000313" key="6">
    <source>
        <dbReference type="Proteomes" id="UP000327468"/>
    </source>
</evidence>
<gene>
    <name evidence="5" type="ORF">PHYPO_G00075090</name>
</gene>
<evidence type="ECO:0000256" key="3">
    <source>
        <dbReference type="SAM" id="Phobius"/>
    </source>
</evidence>
<accession>A0A5N5LWV6</accession>
<dbReference type="InterPro" id="IPR050918">
    <property type="entry name" value="CNF-like_PLA2_Inhibitor"/>
</dbReference>
<dbReference type="EMBL" id="VFJC01000017">
    <property type="protein sequence ID" value="KAB5546706.1"/>
    <property type="molecule type" value="Genomic_DNA"/>
</dbReference>
<comment type="caution">
    <text evidence="5">The sequence shown here is derived from an EMBL/GenBank/DDBJ whole genome shotgun (WGS) entry which is preliminary data.</text>
</comment>
<dbReference type="SUPFAM" id="SSF57302">
    <property type="entry name" value="Snake toxin-like"/>
    <property type="match status" value="1"/>
</dbReference>
<dbReference type="SMART" id="SM00134">
    <property type="entry name" value="LU"/>
    <property type="match status" value="1"/>
</dbReference>
<feature type="transmembrane region" description="Helical" evidence="3">
    <location>
        <begin position="12"/>
        <end position="28"/>
    </location>
</feature>
<reference evidence="5 6" key="1">
    <citation type="submission" date="2019-06" db="EMBL/GenBank/DDBJ databases">
        <title>A chromosome-scale genome assembly of the striped catfish, Pangasianodon hypophthalmus.</title>
        <authorList>
            <person name="Wen M."/>
            <person name="Zahm M."/>
            <person name="Roques C."/>
            <person name="Cabau C."/>
            <person name="Klopp C."/>
            <person name="Donnadieu C."/>
            <person name="Jouanno E."/>
            <person name="Avarre J.-C."/>
            <person name="Campet M."/>
            <person name="Ha T.T.T."/>
            <person name="Dugue R."/>
            <person name="Lampietro C."/>
            <person name="Louis A."/>
            <person name="Herpin A."/>
            <person name="Echchiki A."/>
            <person name="Berthelot C."/>
            <person name="Parey E."/>
            <person name="Roest-Crollius H."/>
            <person name="Braasch I."/>
            <person name="Postlethwait J."/>
            <person name="Bobe J."/>
            <person name="Montfort J."/>
            <person name="Bouchez O."/>
            <person name="Begum T."/>
            <person name="Schartl M."/>
            <person name="Guiguen Y."/>
        </authorList>
    </citation>
    <scope>NUCLEOTIDE SEQUENCE [LARGE SCALE GENOMIC DNA]</scope>
    <source>
        <strain evidence="5 6">Indonesia</strain>
        <tissue evidence="5">Blood</tissue>
    </source>
</reference>
<comment type="subcellular location">
    <subcellularLocation>
        <location evidence="1">Secreted</location>
    </subcellularLocation>
</comment>
<name>A0A5N5LWV6_PANHP</name>